<sequence>MLLRPLSQVQYPGAEAVMIADLANLRKACAYLTRFELNFDLAGAVRELQAQLAHEFDFRREARNMDLIGASLREAFGQKLTVPQSRLVTRRMLVMDFVVGSPLPQLEAVFSSSRRSRGFLRRRARRRAGEALLARLAHAYGHMVFRCGVFNADPHPGNLLLRRAGPASGGLAVGLLDWGQTKELGEEATARLAHLVKALSQKENKEDIVQRFYDMGMKLENPNDTTSAHAIAVTMFDTRRIPGFVTNPFDSRNALRSNAVKVFPPDLFFMLRSIQIIKGISHGLDVDFHLSRIWAPYADQYLASHGISNISRHTSGAEGELLAATTNGGVASI</sequence>
<dbReference type="AlphaFoldDB" id="A0A6V2VC73"/>
<dbReference type="Pfam" id="PF03109">
    <property type="entry name" value="ABC1"/>
    <property type="match status" value="1"/>
</dbReference>
<feature type="domain" description="ABC1 atypical kinase-like" evidence="1">
    <location>
        <begin position="9"/>
        <end position="205"/>
    </location>
</feature>
<evidence type="ECO:0000313" key="2">
    <source>
        <dbReference type="EMBL" id="CAE0631763.1"/>
    </source>
</evidence>
<dbReference type="EMBL" id="HBIU01022500">
    <property type="protein sequence ID" value="CAE0631763.1"/>
    <property type="molecule type" value="Transcribed_RNA"/>
</dbReference>
<reference evidence="2" key="1">
    <citation type="submission" date="2021-01" db="EMBL/GenBank/DDBJ databases">
        <authorList>
            <person name="Corre E."/>
            <person name="Pelletier E."/>
            <person name="Niang G."/>
            <person name="Scheremetjew M."/>
            <person name="Finn R."/>
            <person name="Kale V."/>
            <person name="Holt S."/>
            <person name="Cochrane G."/>
            <person name="Meng A."/>
            <person name="Brown T."/>
            <person name="Cohen L."/>
        </authorList>
    </citation>
    <scope>NUCLEOTIDE SEQUENCE</scope>
    <source>
        <strain evidence="2">CCMP3107</strain>
    </source>
</reference>
<proteinExistence type="predicted"/>
<dbReference type="InterPro" id="IPR004147">
    <property type="entry name" value="ABC1_dom"/>
</dbReference>
<dbReference type="PANTHER" id="PTHR43173:SF12">
    <property type="entry name" value="PROTEIN KINASE SUPERFAMILY PROTEIN"/>
    <property type="match status" value="1"/>
</dbReference>
<dbReference type="CDD" id="cd05121">
    <property type="entry name" value="ABC1_ADCK3-like"/>
    <property type="match status" value="1"/>
</dbReference>
<dbReference type="InterPro" id="IPR051130">
    <property type="entry name" value="Mito_struct-func_regulator"/>
</dbReference>
<accession>A0A6V2VC73</accession>
<gene>
    <name evidence="2" type="ORF">HAKA00212_LOCUS10468</name>
</gene>
<name>A0A6V2VC73_HETAK</name>
<organism evidence="2">
    <name type="scientific">Heterosigma akashiwo</name>
    <name type="common">Chromophytic alga</name>
    <name type="synonym">Heterosigma carterae</name>
    <dbReference type="NCBI Taxonomy" id="2829"/>
    <lineage>
        <taxon>Eukaryota</taxon>
        <taxon>Sar</taxon>
        <taxon>Stramenopiles</taxon>
        <taxon>Ochrophyta</taxon>
        <taxon>Raphidophyceae</taxon>
        <taxon>Chattonellales</taxon>
        <taxon>Chattonellaceae</taxon>
        <taxon>Heterosigma</taxon>
    </lineage>
</organism>
<protein>
    <recommendedName>
        <fullName evidence="1">ABC1 atypical kinase-like domain-containing protein</fullName>
    </recommendedName>
</protein>
<dbReference type="PANTHER" id="PTHR43173">
    <property type="entry name" value="ABC1 FAMILY PROTEIN"/>
    <property type="match status" value="1"/>
</dbReference>
<evidence type="ECO:0000259" key="1">
    <source>
        <dbReference type="Pfam" id="PF03109"/>
    </source>
</evidence>